<dbReference type="Pfam" id="PF19578">
    <property type="entry name" value="DUF6090"/>
    <property type="match status" value="1"/>
</dbReference>
<dbReference type="RefSeq" id="WP_252742224.1">
    <property type="nucleotide sequence ID" value="NZ_JAMXIB010000014.1"/>
</dbReference>
<keyword evidence="1" id="KW-0812">Transmembrane</keyword>
<proteinExistence type="predicted"/>
<evidence type="ECO:0000313" key="3">
    <source>
        <dbReference type="Proteomes" id="UP001206312"/>
    </source>
</evidence>
<dbReference type="Proteomes" id="UP001206312">
    <property type="component" value="Unassembled WGS sequence"/>
</dbReference>
<name>A0ABT1B0N4_9FLAO</name>
<keyword evidence="1" id="KW-1133">Transmembrane helix</keyword>
<dbReference type="InterPro" id="IPR045749">
    <property type="entry name" value="DUF6090"/>
</dbReference>
<dbReference type="EMBL" id="JAMXIB010000014">
    <property type="protein sequence ID" value="MCO5725853.1"/>
    <property type="molecule type" value="Genomic_DNA"/>
</dbReference>
<organism evidence="2 3">
    <name type="scientific">Robiginitalea marina</name>
    <dbReference type="NCBI Taxonomy" id="2954105"/>
    <lineage>
        <taxon>Bacteria</taxon>
        <taxon>Pseudomonadati</taxon>
        <taxon>Bacteroidota</taxon>
        <taxon>Flavobacteriia</taxon>
        <taxon>Flavobacteriales</taxon>
        <taxon>Flavobacteriaceae</taxon>
        <taxon>Robiginitalea</taxon>
    </lineage>
</organism>
<reference evidence="2 3" key="1">
    <citation type="submission" date="2022-06" db="EMBL/GenBank/DDBJ databases">
        <authorList>
            <person name="Xuan X."/>
        </authorList>
    </citation>
    <scope>NUCLEOTIDE SEQUENCE [LARGE SCALE GENOMIC DNA]</scope>
    <source>
        <strain evidence="2 3">2V75</strain>
    </source>
</reference>
<keyword evidence="3" id="KW-1185">Reference proteome</keyword>
<accession>A0ABT1B0N4</accession>
<gene>
    <name evidence="2" type="ORF">NG653_13375</name>
</gene>
<keyword evidence="1" id="KW-0472">Membrane</keyword>
<evidence type="ECO:0000313" key="2">
    <source>
        <dbReference type="EMBL" id="MCO5725853.1"/>
    </source>
</evidence>
<feature type="transmembrane region" description="Helical" evidence="1">
    <location>
        <begin position="21"/>
        <end position="42"/>
    </location>
</feature>
<evidence type="ECO:0000256" key="1">
    <source>
        <dbReference type="SAM" id="Phobius"/>
    </source>
</evidence>
<sequence length="243" mass="28414">MFHFFRQLRRKLLSNSQLSRYLFYALGEIVLVVLGILIALQIDNWNDQRKLQARQATLLTDLRSDLQETLDGLQFGKSLNAHTVVQYRFLMDAIDQNAPYSEQIDSAMAWLPMFHVPRFTRTAYESLKSQGVDILTNRTLKNQIANLYENEFPYLKEDQTQLEWSLHNTDKPVYINRYLRYRDNGDIMVFPVDFEKIKADTGFINFLATLIAIRAAGIEFYERTMAKTEEVIAGIDRELDNLE</sequence>
<protein>
    <submittedName>
        <fullName evidence="2">DUF6090 family protein</fullName>
    </submittedName>
</protein>
<comment type="caution">
    <text evidence="2">The sequence shown here is derived from an EMBL/GenBank/DDBJ whole genome shotgun (WGS) entry which is preliminary data.</text>
</comment>